<protein>
    <submittedName>
        <fullName evidence="2">513_t:CDS:1</fullName>
    </submittedName>
</protein>
<gene>
    <name evidence="2" type="ORF">ALEPTO_LOCUS13914</name>
</gene>
<keyword evidence="3" id="KW-1185">Reference proteome</keyword>
<dbReference type="AlphaFoldDB" id="A0A9N9J6U3"/>
<dbReference type="Proteomes" id="UP000789508">
    <property type="component" value="Unassembled WGS sequence"/>
</dbReference>
<feature type="compositionally biased region" description="Polar residues" evidence="1">
    <location>
        <begin position="20"/>
        <end position="29"/>
    </location>
</feature>
<evidence type="ECO:0000313" key="2">
    <source>
        <dbReference type="EMBL" id="CAG8766628.1"/>
    </source>
</evidence>
<feature type="non-terminal residue" evidence="2">
    <location>
        <position position="1"/>
    </location>
</feature>
<accession>A0A9N9J6U3</accession>
<evidence type="ECO:0000313" key="3">
    <source>
        <dbReference type="Proteomes" id="UP000789508"/>
    </source>
</evidence>
<proteinExistence type="predicted"/>
<name>A0A9N9J6U3_9GLOM</name>
<feature type="non-terminal residue" evidence="2">
    <location>
        <position position="54"/>
    </location>
</feature>
<feature type="region of interest" description="Disordered" evidence="1">
    <location>
        <begin position="15"/>
        <end position="54"/>
    </location>
</feature>
<dbReference type="EMBL" id="CAJVPS010049678">
    <property type="protein sequence ID" value="CAG8766628.1"/>
    <property type="molecule type" value="Genomic_DNA"/>
</dbReference>
<organism evidence="2 3">
    <name type="scientific">Ambispora leptoticha</name>
    <dbReference type="NCBI Taxonomy" id="144679"/>
    <lineage>
        <taxon>Eukaryota</taxon>
        <taxon>Fungi</taxon>
        <taxon>Fungi incertae sedis</taxon>
        <taxon>Mucoromycota</taxon>
        <taxon>Glomeromycotina</taxon>
        <taxon>Glomeromycetes</taxon>
        <taxon>Archaeosporales</taxon>
        <taxon>Ambisporaceae</taxon>
        <taxon>Ambispora</taxon>
    </lineage>
</organism>
<feature type="compositionally biased region" description="Basic and acidic residues" evidence="1">
    <location>
        <begin position="30"/>
        <end position="54"/>
    </location>
</feature>
<reference evidence="2" key="1">
    <citation type="submission" date="2021-06" db="EMBL/GenBank/DDBJ databases">
        <authorList>
            <person name="Kallberg Y."/>
            <person name="Tangrot J."/>
            <person name="Rosling A."/>
        </authorList>
    </citation>
    <scope>NUCLEOTIDE SEQUENCE</scope>
    <source>
        <strain evidence="2">FL130A</strain>
    </source>
</reference>
<evidence type="ECO:0000256" key="1">
    <source>
        <dbReference type="SAM" id="MobiDB-lite"/>
    </source>
</evidence>
<sequence length="54" mass="6104">EILAKLGLIGLRFGKEKNNNKNLPATQAKNNDKKTAEKISINNKKDGIIREERK</sequence>
<comment type="caution">
    <text evidence="2">The sequence shown here is derived from an EMBL/GenBank/DDBJ whole genome shotgun (WGS) entry which is preliminary data.</text>
</comment>